<evidence type="ECO:0000256" key="5">
    <source>
        <dbReference type="SAM" id="MobiDB-lite"/>
    </source>
</evidence>
<feature type="transmembrane region" description="Helical" evidence="6">
    <location>
        <begin position="103"/>
        <end position="121"/>
    </location>
</feature>
<evidence type="ECO:0000256" key="6">
    <source>
        <dbReference type="SAM" id="Phobius"/>
    </source>
</evidence>
<feature type="compositionally biased region" description="Polar residues" evidence="5">
    <location>
        <begin position="496"/>
        <end position="519"/>
    </location>
</feature>
<keyword evidence="2 6" id="KW-0812">Transmembrane</keyword>
<dbReference type="InterPro" id="IPR005178">
    <property type="entry name" value="Ostalpha/TMEM184C"/>
</dbReference>
<comment type="subcellular location">
    <subcellularLocation>
        <location evidence="1">Membrane</location>
        <topology evidence="1">Multi-pass membrane protein</topology>
    </subcellularLocation>
</comment>
<dbReference type="OrthoDB" id="5348404at2759"/>
<keyword evidence="4 6" id="KW-0472">Membrane</keyword>
<reference evidence="7" key="1">
    <citation type="journal article" date="2020" name="Stud. Mycol.">
        <title>101 Dothideomycetes genomes: a test case for predicting lifestyles and emergence of pathogens.</title>
        <authorList>
            <person name="Haridas S."/>
            <person name="Albert R."/>
            <person name="Binder M."/>
            <person name="Bloem J."/>
            <person name="Labutti K."/>
            <person name="Salamov A."/>
            <person name="Andreopoulos B."/>
            <person name="Baker S."/>
            <person name="Barry K."/>
            <person name="Bills G."/>
            <person name="Bluhm B."/>
            <person name="Cannon C."/>
            <person name="Castanera R."/>
            <person name="Culley D."/>
            <person name="Daum C."/>
            <person name="Ezra D."/>
            <person name="Gonzalez J."/>
            <person name="Henrissat B."/>
            <person name="Kuo A."/>
            <person name="Liang C."/>
            <person name="Lipzen A."/>
            <person name="Lutzoni F."/>
            <person name="Magnuson J."/>
            <person name="Mondo S."/>
            <person name="Nolan M."/>
            <person name="Ohm R."/>
            <person name="Pangilinan J."/>
            <person name="Park H.-J."/>
            <person name="Ramirez L."/>
            <person name="Alfaro M."/>
            <person name="Sun H."/>
            <person name="Tritt A."/>
            <person name="Yoshinaga Y."/>
            <person name="Zwiers L.-H."/>
            <person name="Turgeon B."/>
            <person name="Goodwin S."/>
            <person name="Spatafora J."/>
            <person name="Crous P."/>
            <person name="Grigoriev I."/>
        </authorList>
    </citation>
    <scope>NUCLEOTIDE SEQUENCE</scope>
    <source>
        <strain evidence="7">CBS 113818</strain>
    </source>
</reference>
<evidence type="ECO:0000256" key="2">
    <source>
        <dbReference type="ARBA" id="ARBA00022692"/>
    </source>
</evidence>
<dbReference type="SMART" id="SM01417">
    <property type="entry name" value="Solute_trans_a"/>
    <property type="match status" value="1"/>
</dbReference>
<dbReference type="PANTHER" id="PTHR23423">
    <property type="entry name" value="ORGANIC SOLUTE TRANSPORTER-RELATED"/>
    <property type="match status" value="1"/>
</dbReference>
<evidence type="ECO:0000313" key="8">
    <source>
        <dbReference type="Proteomes" id="UP000799424"/>
    </source>
</evidence>
<feature type="region of interest" description="Disordered" evidence="5">
    <location>
        <begin position="604"/>
        <end position="684"/>
    </location>
</feature>
<proteinExistence type="predicted"/>
<dbReference type="Proteomes" id="UP000799424">
    <property type="component" value="Unassembled WGS sequence"/>
</dbReference>
<gene>
    <name evidence="7" type="ORF">CC86DRAFT_332573</name>
</gene>
<evidence type="ECO:0000256" key="3">
    <source>
        <dbReference type="ARBA" id="ARBA00022989"/>
    </source>
</evidence>
<feature type="compositionally biased region" description="Basic and acidic residues" evidence="5">
    <location>
        <begin position="604"/>
        <end position="617"/>
    </location>
</feature>
<feature type="compositionally biased region" description="Polar residues" evidence="5">
    <location>
        <begin position="477"/>
        <end position="487"/>
    </location>
</feature>
<keyword evidence="3 6" id="KW-1133">Transmembrane helix</keyword>
<feature type="transmembrane region" description="Helical" evidence="6">
    <location>
        <begin position="197"/>
        <end position="221"/>
    </location>
</feature>
<feature type="compositionally biased region" description="Basic and acidic residues" evidence="5">
    <location>
        <begin position="629"/>
        <end position="650"/>
    </location>
</feature>
<organism evidence="7 8">
    <name type="scientific">Ophiobolus disseminans</name>
    <dbReference type="NCBI Taxonomy" id="1469910"/>
    <lineage>
        <taxon>Eukaryota</taxon>
        <taxon>Fungi</taxon>
        <taxon>Dikarya</taxon>
        <taxon>Ascomycota</taxon>
        <taxon>Pezizomycotina</taxon>
        <taxon>Dothideomycetes</taxon>
        <taxon>Pleosporomycetidae</taxon>
        <taxon>Pleosporales</taxon>
        <taxon>Pleosporineae</taxon>
        <taxon>Phaeosphaeriaceae</taxon>
        <taxon>Ophiobolus</taxon>
    </lineage>
</organism>
<protein>
    <submittedName>
        <fullName evidence="7">DUF300-domain-containing protein</fullName>
    </submittedName>
</protein>
<dbReference type="EMBL" id="MU006238">
    <property type="protein sequence ID" value="KAF2821155.1"/>
    <property type="molecule type" value="Genomic_DNA"/>
</dbReference>
<keyword evidence="8" id="KW-1185">Reference proteome</keyword>
<feature type="transmembrane region" description="Helical" evidence="6">
    <location>
        <begin position="164"/>
        <end position="185"/>
    </location>
</feature>
<dbReference type="AlphaFoldDB" id="A0A6A6ZLQ2"/>
<evidence type="ECO:0000256" key="4">
    <source>
        <dbReference type="ARBA" id="ARBA00023136"/>
    </source>
</evidence>
<dbReference type="Pfam" id="PF03619">
    <property type="entry name" value="Solute_trans_a"/>
    <property type="match status" value="1"/>
</dbReference>
<dbReference type="GO" id="GO:0016020">
    <property type="term" value="C:membrane"/>
    <property type="evidence" value="ECO:0007669"/>
    <property type="project" value="UniProtKB-SubCell"/>
</dbReference>
<sequence>MHSRAASTMAAGNLELDVGTMDLRGGTGARLAKAVIIVAGACALLASLMTFVAVWLQTKNYRKPVLQRYVVRILLMVPIYAATSWTSLVSLKASAYVDPLRDIYEAFTIYTFLQLLINFIGGERALIILMTGRAPVAHPWPLNLAFDKIDISDPHTFLAVKRGILQYAWVKPLLSLATIIMKATNTYQEGYIGWTSGYLWVAIFYNVSITISLYALAMFWVCMSQDLQPFRPMPKFLCIKGIIFASYWQGFFLSILVWLGAIPSDIPGYSPDNLAAAVQDALICFEMPLFAIAHWYAFSWHDYADDTISAARLPVKYALRDAFGPLDLIQDTKEVFAGEHYEYRHFDARDNVLAHEESASRAARMAEGMRYERGGKGKYWIPKPGQSEHEPLISKVTSSRARAMSPGPHKALKGTEANYGATDDDVEDPTLSAEDERLFDSARALEFGDWNYPVIEAHRPSREDRLYGEPTVITASTNRNLLQPTTANKKRRKSQIKNVQASVNKGKNRSDSSTSNGESSHSKSRVPIVGKLLRQKSSSSSSAKSDKSQLVDLVVEDHDAEEVERVRARKEGGSAWNEEPAKHFVQTYPAEGAEEEVREGFAPDIPEVHNPESDHNLDYPFTVEEASEEELKDKGIKPPVNEEAKRWETRDLDDEPDHDNDDRPSPNPQYGSFREERNVWGDDQ</sequence>
<feature type="transmembrane region" description="Helical" evidence="6">
    <location>
        <begin position="69"/>
        <end position="91"/>
    </location>
</feature>
<evidence type="ECO:0000256" key="1">
    <source>
        <dbReference type="ARBA" id="ARBA00004141"/>
    </source>
</evidence>
<feature type="transmembrane region" description="Helical" evidence="6">
    <location>
        <begin position="31"/>
        <end position="57"/>
    </location>
</feature>
<feature type="transmembrane region" description="Helical" evidence="6">
    <location>
        <begin position="242"/>
        <end position="261"/>
    </location>
</feature>
<name>A0A6A6ZLQ2_9PLEO</name>
<feature type="region of interest" description="Disordered" evidence="5">
    <location>
        <begin position="399"/>
        <end position="431"/>
    </location>
</feature>
<accession>A0A6A6ZLQ2</accession>
<feature type="region of interest" description="Disordered" evidence="5">
    <location>
        <begin position="477"/>
        <end position="529"/>
    </location>
</feature>
<feature type="compositionally biased region" description="Basic and acidic residues" evidence="5">
    <location>
        <begin position="673"/>
        <end position="684"/>
    </location>
</feature>
<evidence type="ECO:0000313" key="7">
    <source>
        <dbReference type="EMBL" id="KAF2821155.1"/>
    </source>
</evidence>